<name>E0W2I7_PEDHC</name>
<feature type="domain" description="Ig-like" evidence="5">
    <location>
        <begin position="809"/>
        <end position="896"/>
    </location>
</feature>
<dbReference type="InterPro" id="IPR018056">
    <property type="entry name" value="Kringle_CS"/>
</dbReference>
<dbReference type="Pfam" id="PF00051">
    <property type="entry name" value="Kringle"/>
    <property type="match status" value="3"/>
</dbReference>
<dbReference type="CDD" id="cd00096">
    <property type="entry name" value="Ig"/>
    <property type="match status" value="1"/>
</dbReference>
<reference evidence="6" key="2">
    <citation type="submission" date="2007-04" db="EMBL/GenBank/DDBJ databases">
        <title>The genome of the human body louse.</title>
        <authorList>
            <consortium name="The Human Body Louse Genome Consortium"/>
            <person name="Kirkness E."/>
            <person name="Walenz B."/>
            <person name="Hass B."/>
            <person name="Bruggner R."/>
            <person name="Strausberg R."/>
        </authorList>
    </citation>
    <scope>NUCLEOTIDE SEQUENCE</scope>
    <source>
        <strain evidence="6">USDA</strain>
    </source>
</reference>
<evidence type="ECO:0000313" key="6">
    <source>
        <dbReference type="EMBL" id="EEB19843.1"/>
    </source>
</evidence>
<evidence type="ECO:0000259" key="4">
    <source>
        <dbReference type="PROSITE" id="PS50070"/>
    </source>
</evidence>
<accession>E0W2I7</accession>
<organism>
    <name type="scientific">Pediculus humanus subsp. corporis</name>
    <name type="common">Body louse</name>
    <dbReference type="NCBI Taxonomy" id="121224"/>
    <lineage>
        <taxon>Eukaryota</taxon>
        <taxon>Metazoa</taxon>
        <taxon>Ecdysozoa</taxon>
        <taxon>Arthropoda</taxon>
        <taxon>Hexapoda</taxon>
        <taxon>Insecta</taxon>
        <taxon>Pterygota</taxon>
        <taxon>Neoptera</taxon>
        <taxon>Paraneoptera</taxon>
        <taxon>Psocodea</taxon>
        <taxon>Troctomorpha</taxon>
        <taxon>Phthiraptera</taxon>
        <taxon>Anoplura</taxon>
        <taxon>Pediculidae</taxon>
        <taxon>Pediculus</taxon>
    </lineage>
</organism>
<dbReference type="SUPFAM" id="SSF57440">
    <property type="entry name" value="Kringle-like"/>
    <property type="match status" value="4"/>
</dbReference>
<dbReference type="PROSITE" id="PS50092">
    <property type="entry name" value="TSP1"/>
    <property type="match status" value="1"/>
</dbReference>
<dbReference type="InterPro" id="IPR013806">
    <property type="entry name" value="Kringle-like"/>
</dbReference>
<dbReference type="EnsemblMetazoa" id="PHUM593400-RA">
    <property type="protein sequence ID" value="PHUM593400-PA"/>
    <property type="gene ID" value="PHUM593400"/>
</dbReference>
<feature type="domain" description="Kringle" evidence="4">
    <location>
        <begin position="408"/>
        <end position="449"/>
    </location>
</feature>
<dbReference type="SMART" id="SM00130">
    <property type="entry name" value="KR"/>
    <property type="match status" value="3"/>
</dbReference>
<dbReference type="SUPFAM" id="SSF82895">
    <property type="entry name" value="TSP-1 type 1 repeat"/>
    <property type="match status" value="1"/>
</dbReference>
<evidence type="ECO:0000256" key="3">
    <source>
        <dbReference type="PROSITE-ProRule" id="PRU00121"/>
    </source>
</evidence>
<comment type="caution">
    <text evidence="3">Lacks conserved residue(s) required for the propagation of feature annotation.</text>
</comment>
<dbReference type="Gene3D" id="2.60.40.10">
    <property type="entry name" value="Immunoglobulins"/>
    <property type="match status" value="1"/>
</dbReference>
<feature type="domain" description="Kringle" evidence="4">
    <location>
        <begin position="90"/>
        <end position="177"/>
    </location>
</feature>
<dbReference type="OMA" id="EWGPWAC"/>
<dbReference type="RefSeq" id="XP_002432581.1">
    <property type="nucleotide sequence ID" value="XM_002432536.1"/>
</dbReference>
<dbReference type="InterPro" id="IPR013783">
    <property type="entry name" value="Ig-like_fold"/>
</dbReference>
<dbReference type="eggNOG" id="KOG3538">
    <property type="taxonomic scope" value="Eukaryota"/>
</dbReference>
<evidence type="ECO:0000256" key="2">
    <source>
        <dbReference type="ARBA" id="ARBA00023157"/>
    </source>
</evidence>
<dbReference type="PANTHER" id="PTHR24261:SF13">
    <property type="entry name" value="PLASMINOGEN"/>
    <property type="match status" value="1"/>
</dbReference>
<dbReference type="Proteomes" id="UP000009046">
    <property type="component" value="Unassembled WGS sequence"/>
</dbReference>
<dbReference type="InParanoid" id="E0W2I7"/>
<evidence type="ECO:0000313" key="7">
    <source>
        <dbReference type="EnsemblMetazoa" id="PHUM593400-PA"/>
    </source>
</evidence>
<dbReference type="Gene3D" id="2.20.100.10">
    <property type="entry name" value="Thrombospondin type-1 (TSP1) repeat"/>
    <property type="match status" value="1"/>
</dbReference>
<dbReference type="AlphaFoldDB" id="E0W2I7"/>
<evidence type="ECO:0000256" key="1">
    <source>
        <dbReference type="ARBA" id="ARBA00022572"/>
    </source>
</evidence>
<dbReference type="Pfam" id="PF00090">
    <property type="entry name" value="TSP_1"/>
    <property type="match status" value="1"/>
</dbReference>
<feature type="domain" description="Kringle" evidence="4">
    <location>
        <begin position="7"/>
        <end position="83"/>
    </location>
</feature>
<dbReference type="SMART" id="SM00209">
    <property type="entry name" value="TSP1"/>
    <property type="match status" value="1"/>
</dbReference>
<dbReference type="InterPro" id="IPR036179">
    <property type="entry name" value="Ig-like_dom_sf"/>
</dbReference>
<dbReference type="EC" id="3.4.21.7" evidence="6"/>
<dbReference type="PROSITE" id="PS50835">
    <property type="entry name" value="IG_LIKE"/>
    <property type="match status" value="1"/>
</dbReference>
<dbReference type="PANTHER" id="PTHR24261">
    <property type="entry name" value="PLASMINOGEN-RELATED"/>
    <property type="match status" value="1"/>
</dbReference>
<dbReference type="InterPro" id="IPR007110">
    <property type="entry name" value="Ig-like_dom"/>
</dbReference>
<dbReference type="InterPro" id="IPR050759">
    <property type="entry name" value="Serine_protease_kringle"/>
</dbReference>
<reference evidence="6" key="1">
    <citation type="submission" date="2007-04" db="EMBL/GenBank/DDBJ databases">
        <title>Annotation of Pediculus humanus corporis strain USDA.</title>
        <authorList>
            <person name="Kirkness E."/>
            <person name="Hannick L."/>
            <person name="Hass B."/>
            <person name="Bruggner R."/>
            <person name="Lawson D."/>
            <person name="Bidwell S."/>
            <person name="Joardar V."/>
            <person name="Caler E."/>
            <person name="Walenz B."/>
            <person name="Inman J."/>
            <person name="Schobel S."/>
            <person name="Galinsky K."/>
            <person name="Amedeo P."/>
            <person name="Strausberg R."/>
        </authorList>
    </citation>
    <scope>NUCLEOTIDE SEQUENCE</scope>
    <source>
        <strain evidence="6">USDA</strain>
    </source>
</reference>
<dbReference type="GeneID" id="8232817"/>
<dbReference type="PROSITE" id="PS00021">
    <property type="entry name" value="KRINGLE_1"/>
    <property type="match status" value="2"/>
</dbReference>
<dbReference type="InterPro" id="IPR036383">
    <property type="entry name" value="TSP1_rpt_sf"/>
</dbReference>
<keyword evidence="8" id="KW-1185">Reference proteome</keyword>
<keyword evidence="1 3" id="KW-0420">Kringle</keyword>
<dbReference type="Gene3D" id="2.40.20.10">
    <property type="entry name" value="Plasminogen Kringle 4"/>
    <property type="match status" value="4"/>
</dbReference>
<keyword evidence="6" id="KW-0378">Hydrolase</keyword>
<protein>
    <submittedName>
        <fullName evidence="6 7">Plasminogen, putative</fullName>
        <ecNumber evidence="6">3.4.21.7</ecNumber>
    </submittedName>
</protein>
<dbReference type="CTD" id="8232817"/>
<dbReference type="InterPro" id="IPR038178">
    <property type="entry name" value="Kringle_sf"/>
</dbReference>
<dbReference type="VEuPathDB" id="VectorBase:PHUM593400"/>
<dbReference type="InterPro" id="IPR000884">
    <property type="entry name" value="TSP1_rpt"/>
</dbReference>
<proteinExistence type="predicted"/>
<reference evidence="7" key="3">
    <citation type="submission" date="2020-05" db="UniProtKB">
        <authorList>
            <consortium name="EnsemblMetazoa"/>
        </authorList>
    </citation>
    <scope>IDENTIFICATION</scope>
    <source>
        <strain evidence="7">USDA</strain>
    </source>
</reference>
<evidence type="ECO:0000313" key="8">
    <source>
        <dbReference type="Proteomes" id="UP000009046"/>
    </source>
</evidence>
<keyword evidence="2" id="KW-1015">Disulfide bond</keyword>
<dbReference type="SUPFAM" id="SSF48726">
    <property type="entry name" value="Immunoglobulin"/>
    <property type="match status" value="1"/>
</dbReference>
<dbReference type="HOGENOM" id="CLU_274085_0_0_1"/>
<dbReference type="CDD" id="cd00108">
    <property type="entry name" value="KR"/>
    <property type="match status" value="1"/>
</dbReference>
<dbReference type="PROSITE" id="PS50070">
    <property type="entry name" value="KRINGLE_2"/>
    <property type="match status" value="4"/>
</dbReference>
<evidence type="ECO:0000259" key="5">
    <source>
        <dbReference type="PROSITE" id="PS50835"/>
    </source>
</evidence>
<dbReference type="EMBL" id="DS235878">
    <property type="protein sequence ID" value="EEB19843.1"/>
    <property type="molecule type" value="Genomic_DNA"/>
</dbReference>
<gene>
    <name evidence="7" type="primary">8232817</name>
    <name evidence="6" type="ORF">Phum_PHUM593400</name>
</gene>
<dbReference type="GO" id="GO:0004252">
    <property type="term" value="F:serine-type endopeptidase activity"/>
    <property type="evidence" value="ECO:0007669"/>
    <property type="project" value="UniProtKB-EC"/>
</dbReference>
<dbReference type="OrthoDB" id="1915767at2759"/>
<dbReference type="InterPro" id="IPR000001">
    <property type="entry name" value="Kringle"/>
</dbReference>
<dbReference type="KEGG" id="phu:Phum_PHUM593400"/>
<sequence>MCKLTHEGTEYIGKISKTETNISCLFWNSDSIDAEDILNEAFPDGSKIMAKNYCRNPTKNPKGPWCYTAKKNLIYDTCDIPICKNFECRISGTGIEYSGLIDNSASGKKCTEWKSKRKLKNQNEEIFLKNNLFPDESIKTAGKRCRNPNGDVGGPWCYVENDENELQEKEFCDIPFCDDIEPVMYSEGSFSGQYYFFSSLNDSQFLNISVRLWNPSDWLQGQIFLYLSAFDVALDRQNIDDWKSGIEILIGHTGSGIIVQEEDNELKKTPLILSGAHWTDLYINWMNPDNYSIIVQVFINSKSKPLAIAEILTAGTIFEFETFRFFSLAGSPSLWNLEADDDCSIQTVTQMNFTRFWLMKKTSLGIDADIFVRAEHETVITLRSVPMIKLKQVQEELFYPYGGKLACENYCRNLDRDPQGPFCFIKDPTNNLEVEKSYCEPRPCRVEDCKVAGTGNDYLGKLNITRSKRHCMPWTQVKNNEVNVSNFPDPSMEDATNYCRNPTKSITGCWCYTNDSNVPTDSCLIRDCDKPLECIILLTKFLKGNRMFILPAWRKSGLKFWVKAWNPDIYEGIVFSITSKDELKEYQKTLPHLVPSGRWAGYWLRSGLGRIELGYEGVSLPFFEWSTENEEIIIEPFFINFGTIQDYWIGINFECTDIKRSFAVKVDAVSENIFILKYLDSVNYVVLATYPVVNPFLENEWTVLKDSLTIYKNNEHVFTWPSTFPLLFYWFSITTQEGSIIWSANCAPADVEGGIRDGNWGDWGPWSCSVTCGRGIGKTERKCNNPPPNIFGKECNGLSVYEGPCNDFPCGEISPIENKERVVLSCNPSALSILVTEIPNLNITWTHNGLKISKLKYHIDENFNLIITHAQDKHNGIYLCMINQNPKSSPTKIVLDVASLIVIKNKPTKKIRMGRNTLLKCNGLALTYVYADLSQKWELNGTLWKDYGIWTCVITQEDLKFKWVSNWINLKGFIHNNNNNNNNNIFIINLIFNGKFHLFQLIQHQVFGHI</sequence>
<dbReference type="EMBL" id="AAZO01007230">
    <property type="status" value="NOT_ANNOTATED_CDS"/>
    <property type="molecule type" value="Genomic_DNA"/>
</dbReference>
<feature type="domain" description="Kringle" evidence="4">
    <location>
        <begin position="453"/>
        <end position="528"/>
    </location>
</feature>